<keyword evidence="2 4" id="KW-0378">Hydrolase</keyword>
<dbReference type="SUPFAM" id="SSF52499">
    <property type="entry name" value="Isochorismatase-like hydrolases"/>
    <property type="match status" value="1"/>
</dbReference>
<dbReference type="PANTHER" id="PTHR43540:SF1">
    <property type="entry name" value="ISOCHORISMATASE HYDROLASE"/>
    <property type="match status" value="1"/>
</dbReference>
<evidence type="ECO:0000313" key="4">
    <source>
        <dbReference type="EMBL" id="MCK0086736.1"/>
    </source>
</evidence>
<dbReference type="CDD" id="cd00431">
    <property type="entry name" value="cysteine_hydrolases"/>
    <property type="match status" value="1"/>
</dbReference>
<dbReference type="InterPro" id="IPR050272">
    <property type="entry name" value="Isochorismatase-like_hydrls"/>
</dbReference>
<evidence type="ECO:0000259" key="3">
    <source>
        <dbReference type="Pfam" id="PF00857"/>
    </source>
</evidence>
<organism evidence="4 5">
    <name type="scientific">Clostridium symbiosum</name>
    <name type="common">Bacteroides symbiosus</name>
    <dbReference type="NCBI Taxonomy" id="1512"/>
    <lineage>
        <taxon>Bacteria</taxon>
        <taxon>Bacillati</taxon>
        <taxon>Bacillota</taxon>
        <taxon>Clostridia</taxon>
        <taxon>Lachnospirales</taxon>
        <taxon>Lachnospiraceae</taxon>
        <taxon>Otoolea</taxon>
    </lineage>
</organism>
<proteinExistence type="inferred from homology"/>
<evidence type="ECO:0000256" key="1">
    <source>
        <dbReference type="ARBA" id="ARBA00006336"/>
    </source>
</evidence>
<protein>
    <submittedName>
        <fullName evidence="4">Cysteine hydrolase</fullName>
    </submittedName>
</protein>
<dbReference type="EMBL" id="JAINVB010000001">
    <property type="protein sequence ID" value="MCK0086736.1"/>
    <property type="molecule type" value="Genomic_DNA"/>
</dbReference>
<evidence type="ECO:0000256" key="2">
    <source>
        <dbReference type="ARBA" id="ARBA00022801"/>
    </source>
</evidence>
<sequence length="232" mass="26395">MKVNDRYCSFYYENDDDYGTIEIEPEKTALLIIDAEYACVKRPQPENPSPAELENIARWEPFYEKYDKVIIPNLQRLISLCRRTGIEVTYAKIQGFKSNGRDRSLDQKVSGFNQFLVTSGDHRGDIIQEIAPQKEDIVVTKTTDSALTGTNLRLILHNMGIDTVIVTGTMTDQCVSGTVRDLADESFKVWLIEDACLAATKRLHETELEILNNIYCHVITTQELIDAVNQTR</sequence>
<comment type="caution">
    <text evidence="4">The sequence shown here is derived from an EMBL/GenBank/DDBJ whole genome shotgun (WGS) entry which is preliminary data.</text>
</comment>
<comment type="similarity">
    <text evidence="1">Belongs to the isochorismatase family.</text>
</comment>
<feature type="domain" description="Isochorismatase-like" evidence="3">
    <location>
        <begin position="60"/>
        <end position="223"/>
    </location>
</feature>
<dbReference type="PANTHER" id="PTHR43540">
    <property type="entry name" value="PEROXYUREIDOACRYLATE/UREIDOACRYLATE AMIDOHYDROLASE-RELATED"/>
    <property type="match status" value="1"/>
</dbReference>
<dbReference type="Gene3D" id="3.40.50.850">
    <property type="entry name" value="Isochorismatase-like"/>
    <property type="match status" value="1"/>
</dbReference>
<gene>
    <name evidence="4" type="ORF">K5I21_12810</name>
</gene>
<dbReference type="InterPro" id="IPR000868">
    <property type="entry name" value="Isochorismatase-like_dom"/>
</dbReference>
<dbReference type="RefSeq" id="WP_003499150.1">
    <property type="nucleotide sequence ID" value="NZ_CABHNX010000221.1"/>
</dbReference>
<evidence type="ECO:0000313" key="5">
    <source>
        <dbReference type="Proteomes" id="UP001203136"/>
    </source>
</evidence>
<dbReference type="GO" id="GO:0016787">
    <property type="term" value="F:hydrolase activity"/>
    <property type="evidence" value="ECO:0007669"/>
    <property type="project" value="UniProtKB-KW"/>
</dbReference>
<accession>A0AAW5F5J0</accession>
<dbReference type="Proteomes" id="UP001203136">
    <property type="component" value="Unassembled WGS sequence"/>
</dbReference>
<reference evidence="4" key="1">
    <citation type="journal article" date="2022" name="Cell Host Microbe">
        <title>Colonization of the live biotherapeutic product VE303 and modulation of the microbiota and metabolites in healthy volunteers.</title>
        <authorList>
            <person name="Dsouza M."/>
            <person name="Menon R."/>
            <person name="Crossette E."/>
            <person name="Bhattarai S.K."/>
            <person name="Schneider J."/>
            <person name="Kim Y.G."/>
            <person name="Reddy S."/>
            <person name="Caballero S."/>
            <person name="Felix C."/>
            <person name="Cornacchione L."/>
            <person name="Hendrickson J."/>
            <person name="Watson A.R."/>
            <person name="Minot S.S."/>
            <person name="Greenfield N."/>
            <person name="Schopf L."/>
            <person name="Szabady R."/>
            <person name="Patarroyo J."/>
            <person name="Smith W."/>
            <person name="Harrison P."/>
            <person name="Kuijper E.J."/>
            <person name="Kelly C.P."/>
            <person name="Olle B."/>
            <person name="Bobilev D."/>
            <person name="Silber J.L."/>
            <person name="Bucci V."/>
            <person name="Roberts B."/>
            <person name="Faith J."/>
            <person name="Norman J.M."/>
        </authorList>
    </citation>
    <scope>NUCLEOTIDE SEQUENCE</scope>
    <source>
        <strain evidence="4">VE303-04</strain>
    </source>
</reference>
<dbReference type="Pfam" id="PF00857">
    <property type="entry name" value="Isochorismatase"/>
    <property type="match status" value="1"/>
</dbReference>
<dbReference type="InterPro" id="IPR036380">
    <property type="entry name" value="Isochorismatase-like_sf"/>
</dbReference>
<dbReference type="AlphaFoldDB" id="A0AAW5F5J0"/>
<name>A0AAW5F5J0_CLOSY</name>